<organism evidence="3">
    <name type="scientific">Myoviridae sp. ctbwh6</name>
    <dbReference type="NCBI Taxonomy" id="2827611"/>
    <lineage>
        <taxon>Viruses</taxon>
        <taxon>Duplodnaviria</taxon>
        <taxon>Heunggongvirae</taxon>
        <taxon>Uroviricota</taxon>
        <taxon>Caudoviricetes</taxon>
    </lineage>
</organism>
<evidence type="ECO:0000313" key="3">
    <source>
        <dbReference type="EMBL" id="DAD69585.1"/>
    </source>
</evidence>
<accession>A0A8S5LI81</accession>
<dbReference type="InterPro" id="IPR057087">
    <property type="entry name" value="Gp12-like"/>
</dbReference>
<dbReference type="Pfam" id="PF23961">
    <property type="entry name" value="Phage_tail_terminator_9"/>
    <property type="match status" value="1"/>
</dbReference>
<dbReference type="EMBL" id="BK015852">
    <property type="protein sequence ID" value="DAD69585.1"/>
    <property type="molecule type" value="Genomic_DNA"/>
</dbReference>
<protein>
    <recommendedName>
        <fullName evidence="2">Phage neck terminator protein gp12-like domain-containing protein</fullName>
    </recommendedName>
</protein>
<sequence length="242" mass="26531">MGRREAAVTVAELKRLLKELAELYFTGATVTYTKQSFAVKPTKPLVTITLGSVDRPLNPPIKVIDGRPVAFYPAVMPVQIDLFTQGRQTEIGPGYTPIVEDTSEDDMLGFASFLNSEYVIQWCHRHDLALVVPPTVQNLTGLINDTNYEFRSMLEISARFTMTAIGYTGTLSPDSVKHITIGPDGTPEEVSGDDIQADDVTRLDPTIEPTPSGGGNEEMASEEGGYFTNVEINDKPVMKEET</sequence>
<evidence type="ECO:0000256" key="1">
    <source>
        <dbReference type="SAM" id="MobiDB-lite"/>
    </source>
</evidence>
<evidence type="ECO:0000259" key="2">
    <source>
        <dbReference type="Pfam" id="PF23961"/>
    </source>
</evidence>
<feature type="compositionally biased region" description="Basic and acidic residues" evidence="1">
    <location>
        <begin position="232"/>
        <end position="242"/>
    </location>
</feature>
<reference evidence="3" key="1">
    <citation type="journal article" date="2021" name="Proc. Natl. Acad. Sci. U.S.A.">
        <title>A Catalog of Tens of Thousands of Viruses from Human Metagenomes Reveals Hidden Associations with Chronic Diseases.</title>
        <authorList>
            <person name="Tisza M.J."/>
            <person name="Buck C.B."/>
        </authorList>
    </citation>
    <scope>NUCLEOTIDE SEQUENCE</scope>
    <source>
        <strain evidence="3">Ctbwh6</strain>
    </source>
</reference>
<feature type="domain" description="Phage neck terminator protein gp12-like" evidence="2">
    <location>
        <begin position="13"/>
        <end position="180"/>
    </location>
</feature>
<feature type="region of interest" description="Disordered" evidence="1">
    <location>
        <begin position="203"/>
        <end position="242"/>
    </location>
</feature>
<name>A0A8S5LI81_9CAUD</name>
<proteinExistence type="predicted"/>